<accession>A0A8T3CD04</accession>
<feature type="domain" description="C2" evidence="2">
    <location>
        <begin position="5"/>
        <end position="138"/>
    </location>
</feature>
<dbReference type="InterPro" id="IPR000008">
    <property type="entry name" value="C2_dom"/>
</dbReference>
<evidence type="ECO:0000313" key="4">
    <source>
        <dbReference type="Proteomes" id="UP000829196"/>
    </source>
</evidence>
<dbReference type="Gene3D" id="2.60.40.150">
    <property type="entry name" value="C2 domain"/>
    <property type="match status" value="1"/>
</dbReference>
<dbReference type="PANTHER" id="PTHR31208">
    <property type="entry name" value="EXPRESSED PROTEIN"/>
    <property type="match status" value="1"/>
</dbReference>
<dbReference type="EMBL" id="JAGYWB010000001">
    <property type="protein sequence ID" value="KAI0531292.1"/>
    <property type="molecule type" value="Genomic_DNA"/>
</dbReference>
<feature type="compositionally biased region" description="Polar residues" evidence="1">
    <location>
        <begin position="378"/>
        <end position="387"/>
    </location>
</feature>
<feature type="region of interest" description="Disordered" evidence="1">
    <location>
        <begin position="219"/>
        <end position="321"/>
    </location>
</feature>
<dbReference type="OrthoDB" id="270970at2759"/>
<dbReference type="SUPFAM" id="SSF49562">
    <property type="entry name" value="C2 domain (Calcium/lipid-binding domain, CaLB)"/>
    <property type="match status" value="1"/>
</dbReference>
<dbReference type="PANTHER" id="PTHR31208:SF3">
    <property type="entry name" value="OS01G0953500 PROTEIN"/>
    <property type="match status" value="1"/>
</dbReference>
<dbReference type="InterPro" id="IPR035892">
    <property type="entry name" value="C2_domain_sf"/>
</dbReference>
<evidence type="ECO:0000313" key="3">
    <source>
        <dbReference type="EMBL" id="KAI0531292.1"/>
    </source>
</evidence>
<dbReference type="SMR" id="A0A8T3CD04"/>
<reference evidence="3" key="1">
    <citation type="journal article" date="2022" name="Front. Genet.">
        <title>Chromosome-Scale Assembly of the Dendrobium nobile Genome Provides Insights Into the Molecular Mechanism of the Biosynthesis of the Medicinal Active Ingredient of Dendrobium.</title>
        <authorList>
            <person name="Xu Q."/>
            <person name="Niu S.-C."/>
            <person name="Li K.-L."/>
            <person name="Zheng P.-J."/>
            <person name="Zhang X.-J."/>
            <person name="Jia Y."/>
            <person name="Liu Y."/>
            <person name="Niu Y.-X."/>
            <person name="Yu L.-H."/>
            <person name="Chen D.-F."/>
            <person name="Zhang G.-Q."/>
        </authorList>
    </citation>
    <scope>NUCLEOTIDE SEQUENCE</scope>
    <source>
        <tissue evidence="3">Leaf</tissue>
    </source>
</reference>
<feature type="region of interest" description="Disordered" evidence="1">
    <location>
        <begin position="365"/>
        <end position="392"/>
    </location>
</feature>
<keyword evidence="4" id="KW-1185">Reference proteome</keyword>
<evidence type="ECO:0000259" key="2">
    <source>
        <dbReference type="PROSITE" id="PS50004"/>
    </source>
</evidence>
<proteinExistence type="predicted"/>
<protein>
    <recommendedName>
        <fullName evidence="2">C2 domain-containing protein</fullName>
    </recommendedName>
</protein>
<sequence length="405" mass="43102">MEPFKSGLVPQGFCFERGTDGGGGATAGALDIFIHHARNIHNICIYANQDVYAKFSLTCNPDDAISTRIVAGGGKNPQFNERLQLQVKLSNPAAAVLKCEIWMLSRARNFLEDQLLGFALVPLSAVAEAAGGRLTQDFSLSSTDLFHSPAGTVQLSLSFDDKPYAESSISNSSSISSEFVILDPARIEFPEINVDKENQQMVSEYFSMSSNVPFVQLGGSSDSMEDCEMTVNSSESPGGSSVQNSGIFSTSTVTSIGDDRQVINTVSGSGSKGASPDTPTSKSGKGSTKGLAKEDEDGGSGGGGGGDGDGGGGEDGELGSVFKYPLGNINIEPEQSAMQQQIVDMYMKSMQQFTESLAKMKLPMDFDKPKSEDDEDFIQSQKGNKNLDSNKKDGSRVFYGSRAFF</sequence>
<organism evidence="3 4">
    <name type="scientific">Dendrobium nobile</name>
    <name type="common">Orchid</name>
    <dbReference type="NCBI Taxonomy" id="94219"/>
    <lineage>
        <taxon>Eukaryota</taxon>
        <taxon>Viridiplantae</taxon>
        <taxon>Streptophyta</taxon>
        <taxon>Embryophyta</taxon>
        <taxon>Tracheophyta</taxon>
        <taxon>Spermatophyta</taxon>
        <taxon>Magnoliopsida</taxon>
        <taxon>Liliopsida</taxon>
        <taxon>Asparagales</taxon>
        <taxon>Orchidaceae</taxon>
        <taxon>Epidendroideae</taxon>
        <taxon>Malaxideae</taxon>
        <taxon>Dendrobiinae</taxon>
        <taxon>Dendrobium</taxon>
    </lineage>
</organism>
<feature type="compositionally biased region" description="Gly residues" evidence="1">
    <location>
        <begin position="299"/>
        <end position="311"/>
    </location>
</feature>
<dbReference type="SMART" id="SM00239">
    <property type="entry name" value="C2"/>
    <property type="match status" value="1"/>
</dbReference>
<feature type="compositionally biased region" description="Polar residues" evidence="1">
    <location>
        <begin position="277"/>
        <end position="286"/>
    </location>
</feature>
<dbReference type="Proteomes" id="UP000829196">
    <property type="component" value="Unassembled WGS sequence"/>
</dbReference>
<dbReference type="PROSITE" id="PS50004">
    <property type="entry name" value="C2"/>
    <property type="match status" value="1"/>
</dbReference>
<feature type="compositionally biased region" description="Polar residues" evidence="1">
    <location>
        <begin position="230"/>
        <end position="255"/>
    </location>
</feature>
<name>A0A8T3CD04_DENNO</name>
<gene>
    <name evidence="3" type="ORF">KFK09_000845</name>
</gene>
<dbReference type="AlphaFoldDB" id="A0A8T3CD04"/>
<evidence type="ECO:0000256" key="1">
    <source>
        <dbReference type="SAM" id="MobiDB-lite"/>
    </source>
</evidence>
<dbReference type="Pfam" id="PF00168">
    <property type="entry name" value="C2"/>
    <property type="match status" value="1"/>
</dbReference>
<comment type="caution">
    <text evidence="3">The sequence shown here is derived from an EMBL/GenBank/DDBJ whole genome shotgun (WGS) entry which is preliminary data.</text>
</comment>